<feature type="transmembrane region" description="Helical" evidence="1">
    <location>
        <begin position="7"/>
        <end position="31"/>
    </location>
</feature>
<reference evidence="2 3" key="1">
    <citation type="submission" date="2020-01" db="EMBL/GenBank/DDBJ databases">
        <title>Comparative genomics of meat spoilage bacteria.</title>
        <authorList>
            <person name="Hilgarth M."/>
            <person name="Vogel R.F."/>
        </authorList>
    </citation>
    <scope>NUCLEOTIDE SEQUENCE [LARGE SCALE GENOMIC DNA]</scope>
    <source>
        <strain evidence="2 3">TMW2.2077</strain>
    </source>
</reference>
<dbReference type="RefSeq" id="WP_203302628.1">
    <property type="nucleotide sequence ID" value="NZ_JAAEBW010000003.1"/>
</dbReference>
<evidence type="ECO:0000313" key="3">
    <source>
        <dbReference type="Proteomes" id="UP000809529"/>
    </source>
</evidence>
<comment type="caution">
    <text evidence="2">The sequence shown here is derived from an EMBL/GenBank/DDBJ whole genome shotgun (WGS) entry which is preliminary data.</text>
</comment>
<evidence type="ECO:0008006" key="4">
    <source>
        <dbReference type="Google" id="ProtNLM"/>
    </source>
</evidence>
<feature type="transmembrane region" description="Helical" evidence="1">
    <location>
        <begin position="100"/>
        <end position="120"/>
    </location>
</feature>
<organism evidence="2 3">
    <name type="scientific">Pseudomonas weihenstephanensis</name>
    <dbReference type="NCBI Taxonomy" id="1608994"/>
    <lineage>
        <taxon>Bacteria</taxon>
        <taxon>Pseudomonadati</taxon>
        <taxon>Pseudomonadota</taxon>
        <taxon>Gammaproteobacteria</taxon>
        <taxon>Pseudomonadales</taxon>
        <taxon>Pseudomonadaceae</taxon>
        <taxon>Pseudomonas</taxon>
    </lineage>
</organism>
<sequence>MSAAEFVFGYLGGAVLLGVLIWIGVALYLAYTKTDLMLAHLKNCPAIMVRAPLRNGGPWGKLLLIGGISGIITFPNFYLKRGELSADDLSTFPASLRRKLILMQWSIIVLFSFAFLLWVVGKVVGWHK</sequence>
<accession>A0ABS1ZFG2</accession>
<keyword evidence="1" id="KW-0472">Membrane</keyword>
<feature type="transmembrane region" description="Helical" evidence="1">
    <location>
        <begin position="59"/>
        <end position="79"/>
    </location>
</feature>
<evidence type="ECO:0000256" key="1">
    <source>
        <dbReference type="SAM" id="Phobius"/>
    </source>
</evidence>
<name>A0ABS1ZFG2_9PSED</name>
<keyword evidence="3" id="KW-1185">Reference proteome</keyword>
<keyword evidence="1" id="KW-0812">Transmembrane</keyword>
<dbReference type="Proteomes" id="UP000809529">
    <property type="component" value="Unassembled WGS sequence"/>
</dbReference>
<gene>
    <name evidence="2" type="ORF">GYN02_08375</name>
</gene>
<proteinExistence type="predicted"/>
<dbReference type="EMBL" id="JAAEBW010000003">
    <property type="protein sequence ID" value="MBM1195193.1"/>
    <property type="molecule type" value="Genomic_DNA"/>
</dbReference>
<evidence type="ECO:0000313" key="2">
    <source>
        <dbReference type="EMBL" id="MBM1195193.1"/>
    </source>
</evidence>
<keyword evidence="1" id="KW-1133">Transmembrane helix</keyword>
<protein>
    <recommendedName>
        <fullName evidence="4">Transmembrane protein</fullName>
    </recommendedName>
</protein>